<comment type="similarity">
    <text evidence="1">Belongs to the N(4)/N(6)-methyltransferase family.</text>
</comment>
<dbReference type="InterPro" id="IPR002941">
    <property type="entry name" value="DNA_methylase_N4/N6"/>
</dbReference>
<evidence type="ECO:0000313" key="5">
    <source>
        <dbReference type="EMBL" id="EKC47528.1"/>
    </source>
</evidence>
<protein>
    <submittedName>
        <fullName evidence="5">Site-specific DNA-methyltransferase (Adenine-specific)</fullName>
    </submittedName>
</protein>
<dbReference type="SUPFAM" id="SSF53335">
    <property type="entry name" value="S-adenosyl-L-methionine-dependent methyltransferases"/>
    <property type="match status" value="1"/>
</dbReference>
<evidence type="ECO:0000259" key="4">
    <source>
        <dbReference type="Pfam" id="PF01555"/>
    </source>
</evidence>
<proteinExistence type="inferred from homology"/>
<gene>
    <name evidence="5" type="ORF">OBE_15663</name>
</gene>
<dbReference type="AlphaFoldDB" id="K1RQ93"/>
<dbReference type="InterPro" id="IPR002052">
    <property type="entry name" value="DNA_methylase_N6_adenine_CS"/>
</dbReference>
<evidence type="ECO:0000256" key="1">
    <source>
        <dbReference type="ARBA" id="ARBA00006594"/>
    </source>
</evidence>
<evidence type="ECO:0000256" key="2">
    <source>
        <dbReference type="ARBA" id="ARBA00022603"/>
    </source>
</evidence>
<dbReference type="PROSITE" id="PS00092">
    <property type="entry name" value="N6_MTASE"/>
    <property type="match status" value="1"/>
</dbReference>
<dbReference type="GO" id="GO:0032259">
    <property type="term" value="P:methylation"/>
    <property type="evidence" value="ECO:0007669"/>
    <property type="project" value="UniProtKB-KW"/>
</dbReference>
<keyword evidence="2 5" id="KW-0489">Methyltransferase</keyword>
<keyword evidence="3 5" id="KW-0808">Transferase</keyword>
<reference evidence="5" key="1">
    <citation type="journal article" date="2013" name="Environ. Microbiol.">
        <title>Microbiota from the distal guts of lean and obese adolescents exhibit partial functional redundancy besides clear differences in community structure.</title>
        <authorList>
            <person name="Ferrer M."/>
            <person name="Ruiz A."/>
            <person name="Lanza F."/>
            <person name="Haange S.B."/>
            <person name="Oberbach A."/>
            <person name="Till H."/>
            <person name="Bargiela R."/>
            <person name="Campoy C."/>
            <person name="Segura M.T."/>
            <person name="Richter M."/>
            <person name="von Bergen M."/>
            <person name="Seifert J."/>
            <person name="Suarez A."/>
        </authorList>
    </citation>
    <scope>NUCLEOTIDE SEQUENCE</scope>
</reference>
<name>K1RQ93_9ZZZZ</name>
<dbReference type="EMBL" id="AJWZ01010758">
    <property type="protein sequence ID" value="EKC47528.1"/>
    <property type="molecule type" value="Genomic_DNA"/>
</dbReference>
<dbReference type="Pfam" id="PF01555">
    <property type="entry name" value="N6_N4_Mtase"/>
    <property type="match status" value="1"/>
</dbReference>
<evidence type="ECO:0000256" key="3">
    <source>
        <dbReference type="ARBA" id="ARBA00022679"/>
    </source>
</evidence>
<organism evidence="5">
    <name type="scientific">human gut metagenome</name>
    <dbReference type="NCBI Taxonomy" id="408170"/>
    <lineage>
        <taxon>unclassified sequences</taxon>
        <taxon>metagenomes</taxon>
        <taxon>organismal metagenomes</taxon>
    </lineage>
</organism>
<sequence>MIKNIVDNNKNMDVNKDKMNKLKEMFPNCFNINGDFDISLFEDELKTNSSIVKEGYGLNFLGKNYAKYVTSLDTETILVPDEENNSKDENKNSENIYISGDNIDALKHLVKSYAGQIKCIYIDPPYNTGYDNFIYNDRFNLSKEKMIEVLDINEDEANRIYNLTNSKSNSHSAWLTFMYPRLYLGKQLLSNDGVIFISIDDNELSQLKLLCDNIFGEENFVGSISRATGTTTGQDANKIGSSLDYCLIYCKTDSFNLNGVELNEKDKQRFNEQDEKGIYSILQLRKTGTSDRKEDRENMFYAITAPDGTAVYPFGPDNKYLSRWRVGKEKYMILEQNNMIIWKKIIKI</sequence>
<dbReference type="InterPro" id="IPR029063">
    <property type="entry name" value="SAM-dependent_MTases_sf"/>
</dbReference>
<comment type="caution">
    <text evidence="5">The sequence shown here is derived from an EMBL/GenBank/DDBJ whole genome shotgun (WGS) entry which is preliminary data.</text>
</comment>
<accession>K1RQ93</accession>
<feature type="domain" description="DNA methylase N-4/N-6" evidence="4">
    <location>
        <begin position="117"/>
        <end position="287"/>
    </location>
</feature>
<dbReference type="GO" id="GO:0008170">
    <property type="term" value="F:N-methyltransferase activity"/>
    <property type="evidence" value="ECO:0007669"/>
    <property type="project" value="InterPro"/>
</dbReference>
<dbReference type="GO" id="GO:0003677">
    <property type="term" value="F:DNA binding"/>
    <property type="evidence" value="ECO:0007669"/>
    <property type="project" value="InterPro"/>
</dbReference>
<dbReference type="Gene3D" id="3.40.50.150">
    <property type="entry name" value="Vaccinia Virus protein VP39"/>
    <property type="match status" value="1"/>
</dbReference>